<name>A0ABT9UUC9_9FIRM</name>
<keyword evidence="3" id="KW-0812">Transmembrane</keyword>
<dbReference type="PANTHER" id="PTHR31302">
    <property type="entry name" value="TRANSMEMBRANE PROTEIN WITH METALLOPHOSPHOESTERASE DOMAIN-RELATED"/>
    <property type="match status" value="1"/>
</dbReference>
<dbReference type="Pfam" id="PF00149">
    <property type="entry name" value="Metallophos"/>
    <property type="match status" value="1"/>
</dbReference>
<dbReference type="PANTHER" id="PTHR31302:SF31">
    <property type="entry name" value="PHOSPHODIESTERASE YAEI"/>
    <property type="match status" value="1"/>
</dbReference>
<dbReference type="InterPro" id="IPR004843">
    <property type="entry name" value="Calcineurin-like_PHP"/>
</dbReference>
<dbReference type="Proteomes" id="UP001228504">
    <property type="component" value="Unassembled WGS sequence"/>
</dbReference>
<evidence type="ECO:0000313" key="6">
    <source>
        <dbReference type="Proteomes" id="UP001228504"/>
    </source>
</evidence>
<keyword evidence="2" id="KW-0378">Hydrolase</keyword>
<keyword evidence="3" id="KW-1133">Transmembrane helix</keyword>
<dbReference type="RefSeq" id="WP_307486063.1">
    <property type="nucleotide sequence ID" value="NZ_JAUSUF010000005.1"/>
</dbReference>
<protein>
    <submittedName>
        <fullName evidence="5">MPP superfamily phosphohydrolase</fullName>
    </submittedName>
</protein>
<keyword evidence="1" id="KW-0479">Metal-binding</keyword>
<dbReference type="EMBL" id="JAUSUF010000005">
    <property type="protein sequence ID" value="MDQ0149929.1"/>
    <property type="molecule type" value="Genomic_DNA"/>
</dbReference>
<dbReference type="CDD" id="cd07385">
    <property type="entry name" value="MPP_YkuE_C"/>
    <property type="match status" value="1"/>
</dbReference>
<dbReference type="SUPFAM" id="SSF56300">
    <property type="entry name" value="Metallo-dependent phosphatases"/>
    <property type="match status" value="1"/>
</dbReference>
<reference evidence="5 6" key="1">
    <citation type="submission" date="2023-07" db="EMBL/GenBank/DDBJ databases">
        <title>Genomic Encyclopedia of Type Strains, Phase IV (KMG-IV): sequencing the most valuable type-strain genomes for metagenomic binning, comparative biology and taxonomic classification.</title>
        <authorList>
            <person name="Goeker M."/>
        </authorList>
    </citation>
    <scope>NUCLEOTIDE SEQUENCE [LARGE SCALE GENOMIC DNA]</scope>
    <source>
        <strain evidence="5 6">DSM 20694</strain>
    </source>
</reference>
<dbReference type="InterPro" id="IPR051158">
    <property type="entry name" value="Metallophosphoesterase_sf"/>
</dbReference>
<dbReference type="Gene3D" id="3.60.21.10">
    <property type="match status" value="1"/>
</dbReference>
<evidence type="ECO:0000256" key="1">
    <source>
        <dbReference type="ARBA" id="ARBA00022723"/>
    </source>
</evidence>
<sequence>MGYYKSETKVKKVIYILIFIIMLIIVFLYTQNNWLSINEIDIKEHKLELNKDYKIVHLSDLHNKMFGKNQKRLVKKIEQLKPDIIVYTGDIVDSYDYNEEPAFILMEEISKIAPVYYVSGNHEIRIGNYDYLKKELIKRGINVLDDELVKLKIGKNTVDLIGLKDDMIYNLPVNLKSILENNISDNYKILLCHKPEIYKFYDNSNVDLVFTGHAHGGQIRIPFVGGIIAPEQGLFPKYTEGAHKFKDTTLVISRGLGNSAFPFRIFNRPEIVLVNLKA</sequence>
<dbReference type="InterPro" id="IPR029052">
    <property type="entry name" value="Metallo-depent_PP-like"/>
</dbReference>
<feature type="domain" description="Calcineurin-like phosphoesterase" evidence="4">
    <location>
        <begin position="54"/>
        <end position="216"/>
    </location>
</feature>
<comment type="caution">
    <text evidence="5">The sequence shown here is derived from an EMBL/GenBank/DDBJ whole genome shotgun (WGS) entry which is preliminary data.</text>
</comment>
<feature type="transmembrane region" description="Helical" evidence="3">
    <location>
        <begin position="12"/>
        <end position="30"/>
    </location>
</feature>
<evidence type="ECO:0000256" key="2">
    <source>
        <dbReference type="ARBA" id="ARBA00022801"/>
    </source>
</evidence>
<evidence type="ECO:0000256" key="3">
    <source>
        <dbReference type="SAM" id="Phobius"/>
    </source>
</evidence>
<keyword evidence="6" id="KW-1185">Reference proteome</keyword>
<evidence type="ECO:0000259" key="4">
    <source>
        <dbReference type="Pfam" id="PF00149"/>
    </source>
</evidence>
<organism evidence="5 6">
    <name type="scientific">Eubacterium multiforme</name>
    <dbReference type="NCBI Taxonomy" id="83339"/>
    <lineage>
        <taxon>Bacteria</taxon>
        <taxon>Bacillati</taxon>
        <taxon>Bacillota</taxon>
        <taxon>Clostridia</taxon>
        <taxon>Eubacteriales</taxon>
        <taxon>Eubacteriaceae</taxon>
        <taxon>Eubacterium</taxon>
    </lineage>
</organism>
<gene>
    <name evidence="5" type="ORF">J2S18_001860</name>
</gene>
<proteinExistence type="predicted"/>
<keyword evidence="3" id="KW-0472">Membrane</keyword>
<evidence type="ECO:0000313" key="5">
    <source>
        <dbReference type="EMBL" id="MDQ0149929.1"/>
    </source>
</evidence>
<accession>A0ABT9UUC9</accession>